<name>A0A9D1Y956_9FIRM</name>
<evidence type="ECO:0000313" key="3">
    <source>
        <dbReference type="Proteomes" id="UP000823868"/>
    </source>
</evidence>
<dbReference type="InterPro" id="IPR038461">
    <property type="entry name" value="Schlafen_AlbA_2_dom_sf"/>
</dbReference>
<reference evidence="2" key="2">
    <citation type="submission" date="2021-04" db="EMBL/GenBank/DDBJ databases">
        <authorList>
            <person name="Gilroy R."/>
        </authorList>
    </citation>
    <scope>NUCLEOTIDE SEQUENCE</scope>
    <source>
        <strain evidence="2">ChiBcec16_6824</strain>
    </source>
</reference>
<dbReference type="GO" id="GO:0005524">
    <property type="term" value="F:ATP binding"/>
    <property type="evidence" value="ECO:0007669"/>
    <property type="project" value="UniProtKB-KW"/>
</dbReference>
<keyword evidence="2" id="KW-0547">Nucleotide-binding</keyword>
<proteinExistence type="predicted"/>
<evidence type="ECO:0000313" key="2">
    <source>
        <dbReference type="EMBL" id="HIY21568.1"/>
    </source>
</evidence>
<dbReference type="AlphaFoldDB" id="A0A9D1Y956"/>
<dbReference type="InterPro" id="IPR007421">
    <property type="entry name" value="Schlafen_AlbA_2_dom"/>
</dbReference>
<comment type="caution">
    <text evidence="2">The sequence shown here is derived from an EMBL/GenBank/DDBJ whole genome shotgun (WGS) entry which is preliminary data.</text>
</comment>
<sequence>MFDFRHMERYRENGHLEAKLATGGLPRSIWETYSAFANTSGGLILLGVEEREDHSLRIQGLLNAQEMLEEFLTLVQDPKVASADLVGPDGGQVVDTGLGEILVLRIPPAPLELRPVYVGGDPYRGSYWREGEADLHCTYEEVAAMLAGQSPEYETL</sequence>
<feature type="domain" description="Schlafen AlbA-2" evidence="1">
    <location>
        <begin position="12"/>
        <end position="135"/>
    </location>
</feature>
<keyword evidence="2" id="KW-0067">ATP-binding</keyword>
<reference evidence="2" key="1">
    <citation type="journal article" date="2021" name="PeerJ">
        <title>Extensive microbial diversity within the chicken gut microbiome revealed by metagenomics and culture.</title>
        <authorList>
            <person name="Gilroy R."/>
            <person name="Ravi A."/>
            <person name="Getino M."/>
            <person name="Pursley I."/>
            <person name="Horton D.L."/>
            <person name="Alikhan N.F."/>
            <person name="Baker D."/>
            <person name="Gharbi K."/>
            <person name="Hall N."/>
            <person name="Watson M."/>
            <person name="Adriaenssens E.M."/>
            <person name="Foster-Nyarko E."/>
            <person name="Jarju S."/>
            <person name="Secka A."/>
            <person name="Antonio M."/>
            <person name="Oren A."/>
            <person name="Chaudhuri R.R."/>
            <person name="La Ragione R."/>
            <person name="Hildebrand F."/>
            <person name="Pallen M.J."/>
        </authorList>
    </citation>
    <scope>NUCLEOTIDE SEQUENCE</scope>
    <source>
        <strain evidence="2">ChiBcec16_6824</strain>
    </source>
</reference>
<dbReference type="EMBL" id="DXDX01000123">
    <property type="protein sequence ID" value="HIY21568.1"/>
    <property type="molecule type" value="Genomic_DNA"/>
</dbReference>
<protein>
    <submittedName>
        <fullName evidence="2">ATP-binding protein</fullName>
    </submittedName>
</protein>
<organism evidence="2 3">
    <name type="scientific">Candidatus Flavonifractor merdigallinarum</name>
    <dbReference type="NCBI Taxonomy" id="2838589"/>
    <lineage>
        <taxon>Bacteria</taxon>
        <taxon>Bacillati</taxon>
        <taxon>Bacillota</taxon>
        <taxon>Clostridia</taxon>
        <taxon>Eubacteriales</taxon>
        <taxon>Oscillospiraceae</taxon>
        <taxon>Flavonifractor</taxon>
    </lineage>
</organism>
<dbReference type="Proteomes" id="UP000823868">
    <property type="component" value="Unassembled WGS sequence"/>
</dbReference>
<accession>A0A9D1Y956</accession>
<gene>
    <name evidence="2" type="ORF">H9841_06690</name>
</gene>
<dbReference type="Pfam" id="PF04326">
    <property type="entry name" value="SLFN_AlbA_2"/>
    <property type="match status" value="1"/>
</dbReference>
<evidence type="ECO:0000259" key="1">
    <source>
        <dbReference type="Pfam" id="PF04326"/>
    </source>
</evidence>
<dbReference type="Gene3D" id="3.30.950.30">
    <property type="entry name" value="Schlafen, AAA domain"/>
    <property type="match status" value="1"/>
</dbReference>